<dbReference type="EMBL" id="UYIO01000001">
    <property type="protein sequence ID" value="VDG76268.1"/>
    <property type="molecule type" value="Genomic_DNA"/>
</dbReference>
<dbReference type="OrthoDB" id="5125523at2"/>
<feature type="signal peptide" evidence="1">
    <location>
        <begin position="1"/>
        <end position="23"/>
    </location>
</feature>
<dbReference type="Proteomes" id="UP000269974">
    <property type="component" value="Unassembled WGS sequence"/>
</dbReference>
<dbReference type="AlphaFoldDB" id="A0A7Z9C9D8"/>
<evidence type="ECO:0000313" key="3">
    <source>
        <dbReference type="Proteomes" id="UP000269974"/>
    </source>
</evidence>
<sequence length="88" mass="9689">MFKKITSTLLVFVALLSTMIAYQALEERSLNAPPQATAAFRIMDWSGERRGTDIRDAIATLADESGVQVAQIVQDPADPRASRILYCC</sequence>
<proteinExistence type="predicted"/>
<evidence type="ECO:0000256" key="1">
    <source>
        <dbReference type="SAM" id="SignalP"/>
    </source>
</evidence>
<accession>A0A7Z9C9D8</accession>
<reference evidence="2 3" key="1">
    <citation type="submission" date="2018-11" db="EMBL/GenBank/DDBJ databases">
        <authorList>
            <consortium name="Pathogen Informatics"/>
        </authorList>
    </citation>
    <scope>NUCLEOTIDE SEQUENCE [LARGE SCALE GENOMIC DNA]</scope>
    <source>
        <strain evidence="2 3">NCTC10327</strain>
    </source>
</reference>
<keyword evidence="1" id="KW-0732">Signal</keyword>
<evidence type="ECO:0000313" key="2">
    <source>
        <dbReference type="EMBL" id="VDG76268.1"/>
    </source>
</evidence>
<gene>
    <name evidence="2" type="ORF">NCTC10327_00931</name>
</gene>
<organism evidence="2 3">
    <name type="scientific">Actinobaculum suis</name>
    <dbReference type="NCBI Taxonomy" id="1657"/>
    <lineage>
        <taxon>Bacteria</taxon>
        <taxon>Bacillati</taxon>
        <taxon>Actinomycetota</taxon>
        <taxon>Actinomycetes</taxon>
        <taxon>Actinomycetales</taxon>
        <taxon>Actinomycetaceae</taxon>
        <taxon>Actinobaculum</taxon>
    </lineage>
</organism>
<protein>
    <submittedName>
        <fullName evidence="2">Uncharacterized protein</fullName>
    </submittedName>
</protein>
<comment type="caution">
    <text evidence="2">The sequence shown here is derived from an EMBL/GenBank/DDBJ whole genome shotgun (WGS) entry which is preliminary data.</text>
</comment>
<dbReference type="RefSeq" id="WP_065419357.1">
    <property type="nucleotide sequence ID" value="NZ_MASX01000007.1"/>
</dbReference>
<name>A0A7Z9C9D8_9ACTO</name>
<feature type="chain" id="PRO_5038822584" evidence="1">
    <location>
        <begin position="24"/>
        <end position="88"/>
    </location>
</feature>